<comment type="caution">
    <text evidence="3">The sequence shown here is derived from an EMBL/GenBank/DDBJ whole genome shotgun (WGS) entry which is preliminary data.</text>
</comment>
<reference evidence="3 4" key="1">
    <citation type="submission" date="2023-07" db="EMBL/GenBank/DDBJ databases">
        <title>Sequencing the genomes of 1000 actinobacteria strains.</title>
        <authorList>
            <person name="Klenk H.-P."/>
        </authorList>
    </citation>
    <scope>NUCLEOTIDE SEQUENCE [LARGE SCALE GENOMIC DNA]</scope>
    <source>
        <strain evidence="3 4">DSM 43749</strain>
    </source>
</reference>
<dbReference type="Proteomes" id="UP001268819">
    <property type="component" value="Unassembled WGS sequence"/>
</dbReference>
<dbReference type="Gene3D" id="3.90.1200.10">
    <property type="match status" value="1"/>
</dbReference>
<dbReference type="EMBL" id="JAVDSG010000001">
    <property type="protein sequence ID" value="MDR6594393.1"/>
    <property type="molecule type" value="Genomic_DNA"/>
</dbReference>
<gene>
    <name evidence="3" type="ORF">J2S66_002777</name>
</gene>
<dbReference type="InterPro" id="IPR051678">
    <property type="entry name" value="AGP_Transferase"/>
</dbReference>
<dbReference type="PANTHER" id="PTHR21310:SF40">
    <property type="entry name" value="AMINOGLYCOSIDE PHOSPHOTRANSFERASE DOMAIN-CONTAINING PROTEIN-RELATED"/>
    <property type="match status" value="1"/>
</dbReference>
<evidence type="ECO:0000259" key="2">
    <source>
        <dbReference type="Pfam" id="PF01636"/>
    </source>
</evidence>
<evidence type="ECO:0000313" key="3">
    <source>
        <dbReference type="EMBL" id="MDR6594393.1"/>
    </source>
</evidence>
<proteinExistence type="predicted"/>
<dbReference type="InterPro" id="IPR011009">
    <property type="entry name" value="Kinase-like_dom_sf"/>
</dbReference>
<evidence type="ECO:0000313" key="4">
    <source>
        <dbReference type="Proteomes" id="UP001268819"/>
    </source>
</evidence>
<dbReference type="PANTHER" id="PTHR21310">
    <property type="entry name" value="AMINOGLYCOSIDE PHOSPHOTRANSFERASE-RELATED-RELATED"/>
    <property type="match status" value="1"/>
</dbReference>
<dbReference type="SUPFAM" id="SSF56112">
    <property type="entry name" value="Protein kinase-like (PK-like)"/>
    <property type="match status" value="1"/>
</dbReference>
<evidence type="ECO:0000256" key="1">
    <source>
        <dbReference type="SAM" id="MobiDB-lite"/>
    </source>
</evidence>
<dbReference type="RefSeq" id="WP_310307396.1">
    <property type="nucleotide sequence ID" value="NZ_BAAAXB010000001.1"/>
</dbReference>
<accession>A0ABU1PUS9</accession>
<sequence>MEEVEVVVAHRQRATLRVGEVFLKVDVGPAHADVEVRAMALAPVPTPAVLWHEPPVLAIAAVPGTALGVLGEPSAASPAAWAAVGAAVRGLHDAPLPPWPGRGLDDVAAELDSECAWLLANAVLPAEVVRRNREIAQAALRPWKPVFIHGDLQITHVFVDGDEVTGVIDWSEATPGDAMSDLATVTLGHEERLDDLLAGYGPGADRDVIRGWWSPRSLVASHWLIEHGFDPDAPGCEFDVLRSRMREPQDLCRGRVPVRGRAGTGRCPVPAAWRSRPRRTGRCRSRRRAGRRPR</sequence>
<dbReference type="Pfam" id="PF01636">
    <property type="entry name" value="APH"/>
    <property type="match status" value="1"/>
</dbReference>
<feature type="compositionally biased region" description="Basic residues" evidence="1">
    <location>
        <begin position="275"/>
        <end position="294"/>
    </location>
</feature>
<dbReference type="InterPro" id="IPR002575">
    <property type="entry name" value="Aminoglycoside_PTrfase"/>
</dbReference>
<feature type="region of interest" description="Disordered" evidence="1">
    <location>
        <begin position="262"/>
        <end position="294"/>
    </location>
</feature>
<name>A0ABU1PUS9_9PSEU</name>
<protein>
    <submittedName>
        <fullName evidence="3">Aminoglycoside phosphotransferase</fullName>
    </submittedName>
</protein>
<feature type="domain" description="Aminoglycoside phosphotransferase" evidence="2">
    <location>
        <begin position="40"/>
        <end position="212"/>
    </location>
</feature>
<keyword evidence="4" id="KW-1185">Reference proteome</keyword>
<organism evidence="3 4">
    <name type="scientific">Saccharothrix longispora</name>
    <dbReference type="NCBI Taxonomy" id="33920"/>
    <lineage>
        <taxon>Bacteria</taxon>
        <taxon>Bacillati</taxon>
        <taxon>Actinomycetota</taxon>
        <taxon>Actinomycetes</taxon>
        <taxon>Pseudonocardiales</taxon>
        <taxon>Pseudonocardiaceae</taxon>
        <taxon>Saccharothrix</taxon>
    </lineage>
</organism>